<keyword evidence="2" id="KW-0678">Repressor</keyword>
<evidence type="ECO:0000256" key="1">
    <source>
        <dbReference type="ARBA" id="ARBA00004123"/>
    </source>
</evidence>
<sequence length="116" mass="13024">MDKQAELPSLSVSEAAAGCDGDRDRERLLFSSPLTPATCIRRRGSSDVEDACRSFEKYLVEMIVEEGKVSDLMGVEELLYCWNNLTCPVFLDLVSRFYGDLCTDLFTGNHDHHNPC</sequence>
<reference evidence="7 8" key="1">
    <citation type="journal article" date="2024" name="G3 (Bethesda)">
        <title>Genome assembly of Hibiscus sabdariffa L. provides insights into metabolisms of medicinal natural products.</title>
        <authorList>
            <person name="Kim T."/>
        </authorList>
    </citation>
    <scope>NUCLEOTIDE SEQUENCE [LARGE SCALE GENOMIC DNA]</scope>
    <source>
        <strain evidence="7">TK-2024</strain>
        <tissue evidence="7">Old leaves</tissue>
    </source>
</reference>
<organism evidence="7 8">
    <name type="scientific">Hibiscus sabdariffa</name>
    <name type="common">roselle</name>
    <dbReference type="NCBI Taxonomy" id="183260"/>
    <lineage>
        <taxon>Eukaryota</taxon>
        <taxon>Viridiplantae</taxon>
        <taxon>Streptophyta</taxon>
        <taxon>Embryophyta</taxon>
        <taxon>Tracheophyta</taxon>
        <taxon>Spermatophyta</taxon>
        <taxon>Magnoliopsida</taxon>
        <taxon>eudicotyledons</taxon>
        <taxon>Gunneridae</taxon>
        <taxon>Pentapetalae</taxon>
        <taxon>rosids</taxon>
        <taxon>malvids</taxon>
        <taxon>Malvales</taxon>
        <taxon>Malvaceae</taxon>
        <taxon>Malvoideae</taxon>
        <taxon>Hibiscus</taxon>
    </lineage>
</organism>
<dbReference type="PANTHER" id="PTHR34042:SF1">
    <property type="entry name" value="TRANSCRIPTION REPRESSOR OFP17"/>
    <property type="match status" value="1"/>
</dbReference>
<accession>A0ABR2E3Z0</accession>
<evidence type="ECO:0000313" key="7">
    <source>
        <dbReference type="EMBL" id="KAK8551258.1"/>
    </source>
</evidence>
<dbReference type="EMBL" id="JBBPBM010000020">
    <property type="protein sequence ID" value="KAK8551258.1"/>
    <property type="molecule type" value="Genomic_DNA"/>
</dbReference>
<comment type="caution">
    <text evidence="7">The sequence shown here is derived from an EMBL/GenBank/DDBJ whole genome shotgun (WGS) entry which is preliminary data.</text>
</comment>
<proteinExistence type="predicted"/>
<feature type="domain" description="OVATE" evidence="6">
    <location>
        <begin position="44"/>
        <end position="104"/>
    </location>
</feature>
<dbReference type="InterPro" id="IPR044686">
    <property type="entry name" value="OFP17"/>
</dbReference>
<evidence type="ECO:0000259" key="6">
    <source>
        <dbReference type="PROSITE" id="PS51754"/>
    </source>
</evidence>
<keyword evidence="4" id="KW-0804">Transcription</keyword>
<evidence type="ECO:0000256" key="3">
    <source>
        <dbReference type="ARBA" id="ARBA00023015"/>
    </source>
</evidence>
<keyword evidence="3" id="KW-0805">Transcription regulation</keyword>
<dbReference type="Proteomes" id="UP001472677">
    <property type="component" value="Unassembled WGS sequence"/>
</dbReference>
<dbReference type="PANTHER" id="PTHR34042">
    <property type="entry name" value="TRANSCRIPTION REPRESSOR OFP17"/>
    <property type="match status" value="1"/>
</dbReference>
<evidence type="ECO:0000313" key="8">
    <source>
        <dbReference type="Proteomes" id="UP001472677"/>
    </source>
</evidence>
<comment type="subcellular location">
    <subcellularLocation>
        <location evidence="1">Nucleus</location>
    </subcellularLocation>
</comment>
<protein>
    <recommendedName>
        <fullName evidence="6">OVATE domain-containing protein</fullName>
    </recommendedName>
</protein>
<keyword evidence="5" id="KW-0539">Nucleus</keyword>
<dbReference type="PROSITE" id="PS51754">
    <property type="entry name" value="OVATE"/>
    <property type="match status" value="1"/>
</dbReference>
<gene>
    <name evidence="7" type="ORF">V6N12_039906</name>
</gene>
<keyword evidence="8" id="KW-1185">Reference proteome</keyword>
<name>A0ABR2E3Z0_9ROSI</name>
<evidence type="ECO:0000256" key="2">
    <source>
        <dbReference type="ARBA" id="ARBA00022491"/>
    </source>
</evidence>
<dbReference type="InterPro" id="IPR006458">
    <property type="entry name" value="Ovate_C"/>
</dbReference>
<evidence type="ECO:0000256" key="5">
    <source>
        <dbReference type="ARBA" id="ARBA00023242"/>
    </source>
</evidence>
<evidence type="ECO:0000256" key="4">
    <source>
        <dbReference type="ARBA" id="ARBA00023163"/>
    </source>
</evidence>